<proteinExistence type="predicted"/>
<evidence type="ECO:0000313" key="2">
    <source>
        <dbReference type="EMBL" id="QEK14907.1"/>
    </source>
</evidence>
<sequence length="339" mass="36558">MALIRKFIALLAVIPSILVLTQTVSADCSSYELYSVNSISSFNGWLLIGVGKDSYACEMIAGEWTPVLVGIPDEYYLLTDGNKTILLGGTGIGQGIFVGFMNETFYVLIVTSTHAPYRNVTITIEGRPHNFTLIKNVTVKTLYLFNGTCLENASTCRIVSYPNGTKTNTCKGFIWNASAFKPPRGFLTGAPVRIENGTIHFTLRKHYTLTLPEWVNTSNLNLEAFAAEHGVVLINMGVIHVPVGVSIDGVPLLFTVENGTVRSLSVLGLEKLACAETSVNTTKSTGGNLTANSTDTPLTPPIITTPSQPTASNDKKNICGPAFIILATTTGLLLKRHRN</sequence>
<dbReference type="RefSeq" id="WP_148882876.1">
    <property type="nucleotide sequence ID" value="NZ_CP041932.1"/>
</dbReference>
<accession>A0A5C0SM86</accession>
<dbReference type="EMBL" id="CP041932">
    <property type="protein sequence ID" value="QEK14907.1"/>
    <property type="molecule type" value="Genomic_DNA"/>
</dbReference>
<evidence type="ECO:0000256" key="1">
    <source>
        <dbReference type="SAM" id="MobiDB-lite"/>
    </source>
</evidence>
<protein>
    <recommendedName>
        <fullName evidence="4">CGP-CTERM sorting domain-containing protein</fullName>
    </recommendedName>
</protein>
<dbReference type="GeneID" id="41609624"/>
<feature type="region of interest" description="Disordered" evidence="1">
    <location>
        <begin position="283"/>
        <end position="314"/>
    </location>
</feature>
<keyword evidence="3" id="KW-1185">Reference proteome</keyword>
<organism evidence="2 3">
    <name type="scientific">Thermococcus aciditolerans</name>
    <dbReference type="NCBI Taxonomy" id="2598455"/>
    <lineage>
        <taxon>Archaea</taxon>
        <taxon>Methanobacteriati</taxon>
        <taxon>Methanobacteriota</taxon>
        <taxon>Thermococci</taxon>
        <taxon>Thermococcales</taxon>
        <taxon>Thermococcaceae</taxon>
        <taxon>Thermococcus</taxon>
    </lineage>
</organism>
<dbReference type="Proteomes" id="UP000322631">
    <property type="component" value="Chromosome"/>
</dbReference>
<dbReference type="KEGG" id="them:FPV09_07175"/>
<name>A0A5C0SM86_9EURY</name>
<dbReference type="AlphaFoldDB" id="A0A5C0SM86"/>
<gene>
    <name evidence="2" type="ORF">FPV09_07175</name>
</gene>
<evidence type="ECO:0000313" key="3">
    <source>
        <dbReference type="Proteomes" id="UP000322631"/>
    </source>
</evidence>
<reference evidence="2 3" key="1">
    <citation type="submission" date="2019-07" db="EMBL/GenBank/DDBJ databases">
        <title>Complete genome of Thermococcus acidophilus.</title>
        <authorList>
            <person name="Li X."/>
        </authorList>
    </citation>
    <scope>NUCLEOTIDE SEQUENCE [LARGE SCALE GENOMIC DNA]</scope>
    <source>
        <strain evidence="2 3">SY113</strain>
    </source>
</reference>
<feature type="compositionally biased region" description="Polar residues" evidence="1">
    <location>
        <begin position="283"/>
        <end position="292"/>
    </location>
</feature>
<evidence type="ECO:0008006" key="4">
    <source>
        <dbReference type="Google" id="ProtNLM"/>
    </source>
</evidence>
<feature type="compositionally biased region" description="Low complexity" evidence="1">
    <location>
        <begin position="293"/>
        <end position="310"/>
    </location>
</feature>